<proteinExistence type="predicted"/>
<keyword evidence="2" id="KW-1185">Reference proteome</keyword>
<dbReference type="EMBL" id="BMMF01000010">
    <property type="protein sequence ID" value="GGK44225.1"/>
    <property type="molecule type" value="Genomic_DNA"/>
</dbReference>
<organism evidence="1 2">
    <name type="scientific">Salinarimonas ramus</name>
    <dbReference type="NCBI Taxonomy" id="690164"/>
    <lineage>
        <taxon>Bacteria</taxon>
        <taxon>Pseudomonadati</taxon>
        <taxon>Pseudomonadota</taxon>
        <taxon>Alphaproteobacteria</taxon>
        <taxon>Hyphomicrobiales</taxon>
        <taxon>Salinarimonadaceae</taxon>
        <taxon>Salinarimonas</taxon>
    </lineage>
</organism>
<name>A0A917V5U3_9HYPH</name>
<dbReference type="Proteomes" id="UP000600449">
    <property type="component" value="Unassembled WGS sequence"/>
</dbReference>
<reference evidence="1 2" key="1">
    <citation type="journal article" date="2014" name="Int. J. Syst. Evol. Microbiol.">
        <title>Complete genome sequence of Corynebacterium casei LMG S-19264T (=DSM 44701T), isolated from a smear-ripened cheese.</title>
        <authorList>
            <consortium name="US DOE Joint Genome Institute (JGI-PGF)"/>
            <person name="Walter F."/>
            <person name="Albersmeier A."/>
            <person name="Kalinowski J."/>
            <person name="Ruckert C."/>
        </authorList>
    </citation>
    <scope>NUCLEOTIDE SEQUENCE [LARGE SCALE GENOMIC DNA]</scope>
    <source>
        <strain evidence="1 2">CGMCC 1.9161</strain>
    </source>
</reference>
<dbReference type="AlphaFoldDB" id="A0A917V5U3"/>
<evidence type="ECO:0000313" key="1">
    <source>
        <dbReference type="EMBL" id="GGK44225.1"/>
    </source>
</evidence>
<sequence length="82" mass="9461">MAARPPNREIFARLLYVREVGNEDQRNAANARLALLRDAFNADRRFPSARPVMPAIETECWTWWHEVSTEPVTVPQRAQSLV</sequence>
<comment type="caution">
    <text evidence="1">The sequence shown here is derived from an EMBL/GenBank/DDBJ whole genome shotgun (WGS) entry which is preliminary data.</text>
</comment>
<evidence type="ECO:0000313" key="2">
    <source>
        <dbReference type="Proteomes" id="UP000600449"/>
    </source>
</evidence>
<gene>
    <name evidence="1" type="ORF">GCM10011322_34210</name>
</gene>
<dbReference type="RefSeq" id="WP_188914466.1">
    <property type="nucleotide sequence ID" value="NZ_BMMF01000010.1"/>
</dbReference>
<accession>A0A917V5U3</accession>
<protein>
    <submittedName>
        <fullName evidence="1">Uncharacterized protein</fullName>
    </submittedName>
</protein>